<dbReference type="EMBL" id="CP024443">
    <property type="protein sequence ID" value="ATR78566.1"/>
    <property type="molecule type" value="Genomic_DNA"/>
</dbReference>
<protein>
    <submittedName>
        <fullName evidence="1">Cof-type HAD-IIB family hydrolase</fullName>
    </submittedName>
</protein>
<reference evidence="2" key="1">
    <citation type="submission" date="2017-11" db="EMBL/GenBank/DDBJ databases">
        <title>Complete genome sequence of Moraxella osloensis NP7 isolated from human skin.</title>
        <authorList>
            <person name="Lee K."/>
            <person name="Lim J.Y."/>
            <person name="Hwang I."/>
        </authorList>
    </citation>
    <scope>NUCLEOTIDE SEQUENCE [LARGE SCALE GENOMIC DNA]</scope>
    <source>
        <strain evidence="2">NP7</strain>
    </source>
</reference>
<dbReference type="SUPFAM" id="SSF56784">
    <property type="entry name" value="HAD-like"/>
    <property type="match status" value="1"/>
</dbReference>
<proteinExistence type="predicted"/>
<dbReference type="PROSITE" id="PS01229">
    <property type="entry name" value="COF_2"/>
    <property type="match status" value="1"/>
</dbReference>
<dbReference type="PANTHER" id="PTHR10000">
    <property type="entry name" value="PHOSPHOSERINE PHOSPHATASE"/>
    <property type="match status" value="1"/>
</dbReference>
<accession>A0A2D2LU78</accession>
<name>A0A2D2LU78_FAUOS</name>
<keyword evidence="1" id="KW-0378">Hydrolase</keyword>
<sequence length="272" mass="29909">MSKPTVRPKKPKIVFFDIDDTLYIKHQERVPQSAIEALKQLKQQGIMVAIATGRGRAVFPKAVYELIETVGIDVLVTINGQCSHHQGELLAHYPMTPAQIKLITDYVASNNLSYAYMTDTEIIALAEDEALSDALNSLKIAYRNARHDDIDLSIPIYQVVAFHPDNTQVNFEFPSTLKIMRWHKNGIDILDATGSKARGIAQALNKLGLDFEDAMAFGDGVNDIEMLQTVGFGVAMGNAHADVKAAADYVCPTAWEDGIYQGLQNLGLLPHG</sequence>
<dbReference type="NCBIfam" id="TIGR01484">
    <property type="entry name" value="HAD-SF-IIB"/>
    <property type="match status" value="1"/>
</dbReference>
<dbReference type="PANTHER" id="PTHR10000:SF25">
    <property type="entry name" value="PHOSPHATASE YKRA-RELATED"/>
    <property type="match status" value="1"/>
</dbReference>
<dbReference type="InterPro" id="IPR000150">
    <property type="entry name" value="Cof"/>
</dbReference>
<dbReference type="Proteomes" id="UP000229340">
    <property type="component" value="Chromosome"/>
</dbReference>
<dbReference type="RefSeq" id="WP_100269853.1">
    <property type="nucleotide sequence ID" value="NZ_CP024443.1"/>
</dbReference>
<gene>
    <name evidence="1" type="ORF">NP7_04435</name>
</gene>
<dbReference type="Gene3D" id="3.40.50.1000">
    <property type="entry name" value="HAD superfamily/HAD-like"/>
    <property type="match status" value="1"/>
</dbReference>
<dbReference type="NCBIfam" id="TIGR00099">
    <property type="entry name" value="Cof-subfamily"/>
    <property type="match status" value="1"/>
</dbReference>
<dbReference type="STRING" id="34062.AXE82_00525"/>
<evidence type="ECO:0000313" key="2">
    <source>
        <dbReference type="Proteomes" id="UP000229340"/>
    </source>
</evidence>
<dbReference type="InterPro" id="IPR006379">
    <property type="entry name" value="HAD-SF_hydro_IIB"/>
</dbReference>
<dbReference type="GO" id="GO:0000287">
    <property type="term" value="F:magnesium ion binding"/>
    <property type="evidence" value="ECO:0007669"/>
    <property type="project" value="UniProtKB-ARBA"/>
</dbReference>
<dbReference type="GO" id="GO:0005829">
    <property type="term" value="C:cytosol"/>
    <property type="evidence" value="ECO:0007669"/>
    <property type="project" value="TreeGrafter"/>
</dbReference>
<dbReference type="Pfam" id="PF08282">
    <property type="entry name" value="Hydrolase_3"/>
    <property type="match status" value="1"/>
</dbReference>
<organism evidence="1 2">
    <name type="scientific">Faucicola osloensis</name>
    <name type="common">Moraxella osloensis</name>
    <dbReference type="NCBI Taxonomy" id="34062"/>
    <lineage>
        <taxon>Bacteria</taxon>
        <taxon>Pseudomonadati</taxon>
        <taxon>Pseudomonadota</taxon>
        <taxon>Gammaproteobacteria</taxon>
        <taxon>Moraxellales</taxon>
        <taxon>Moraxellaceae</taxon>
        <taxon>Faucicola</taxon>
    </lineage>
</organism>
<evidence type="ECO:0000313" key="1">
    <source>
        <dbReference type="EMBL" id="ATR78566.1"/>
    </source>
</evidence>
<dbReference type="InterPro" id="IPR023214">
    <property type="entry name" value="HAD_sf"/>
</dbReference>
<dbReference type="InterPro" id="IPR036412">
    <property type="entry name" value="HAD-like_sf"/>
</dbReference>
<dbReference type="GO" id="GO:0016791">
    <property type="term" value="F:phosphatase activity"/>
    <property type="evidence" value="ECO:0007669"/>
    <property type="project" value="TreeGrafter"/>
</dbReference>
<dbReference type="SFLD" id="SFLDS00003">
    <property type="entry name" value="Haloacid_Dehalogenase"/>
    <property type="match status" value="1"/>
</dbReference>
<dbReference type="AlphaFoldDB" id="A0A2D2LU78"/>
<dbReference type="SFLD" id="SFLDG01140">
    <property type="entry name" value="C2.B:_Phosphomannomutase_and_P"/>
    <property type="match status" value="1"/>
</dbReference>
<dbReference type="Gene3D" id="3.30.1240.10">
    <property type="match status" value="1"/>
</dbReference>